<feature type="domain" description="UPF0261" evidence="1">
    <location>
        <begin position="5"/>
        <end position="50"/>
    </location>
</feature>
<dbReference type="Pfam" id="PF06792">
    <property type="entry name" value="UPF0261"/>
    <property type="match status" value="1"/>
</dbReference>
<gene>
    <name evidence="2" type="ORF">DSL92_02640</name>
</gene>
<dbReference type="Gene3D" id="3.40.50.12020">
    <property type="entry name" value="Uncharacterised protein family UPF0261, NN domain"/>
    <property type="match status" value="1"/>
</dbReference>
<reference evidence="2" key="1">
    <citation type="submission" date="2018-12" db="EMBL/GenBank/DDBJ databases">
        <authorList>
            <person name="Jadhav K."/>
            <person name="Kushwaha B."/>
            <person name="Jadhav I."/>
        </authorList>
    </citation>
    <scope>NUCLEOTIDE SEQUENCE [LARGE SCALE GENOMIC DNA]</scope>
    <source>
        <strain evidence="2">SBS 10</strain>
    </source>
</reference>
<name>A0A432JKZ6_9GAMM</name>
<dbReference type="EMBL" id="RXHI01000006">
    <property type="protein sequence ID" value="RUA22946.1"/>
    <property type="molecule type" value="Genomic_DNA"/>
</dbReference>
<evidence type="ECO:0000313" key="2">
    <source>
        <dbReference type="EMBL" id="RUA22946.1"/>
    </source>
</evidence>
<evidence type="ECO:0000259" key="1">
    <source>
        <dbReference type="Pfam" id="PF06792"/>
    </source>
</evidence>
<sequence>MGQNALIIGTCDTKAEELCYLRDPAKDRRVDALIVDVGTGGDAAPEADIPPVV</sequence>
<organism evidence="2">
    <name type="scientific">Billgrantia gudaonensis</name>
    <dbReference type="NCBI Taxonomy" id="376427"/>
    <lineage>
        <taxon>Bacteria</taxon>
        <taxon>Pseudomonadati</taxon>
        <taxon>Pseudomonadota</taxon>
        <taxon>Gammaproteobacteria</taxon>
        <taxon>Oceanospirillales</taxon>
        <taxon>Halomonadaceae</taxon>
        <taxon>Billgrantia</taxon>
    </lineage>
</organism>
<dbReference type="InterPro" id="IPR044122">
    <property type="entry name" value="UPF0261_N"/>
</dbReference>
<accession>A0A432JKZ6</accession>
<dbReference type="AlphaFoldDB" id="A0A432JKZ6"/>
<proteinExistence type="predicted"/>
<protein>
    <recommendedName>
        <fullName evidence="1">UPF0261 domain-containing protein</fullName>
    </recommendedName>
</protein>
<comment type="caution">
    <text evidence="2">The sequence shown here is derived from an EMBL/GenBank/DDBJ whole genome shotgun (WGS) entry which is preliminary data.</text>
</comment>